<keyword evidence="2" id="KW-0732">Signal</keyword>
<accession>A0ABR1XMG5</accession>
<proteinExistence type="predicted"/>
<dbReference type="Pfam" id="PF01828">
    <property type="entry name" value="Peptidase_A4"/>
    <property type="match status" value="1"/>
</dbReference>
<reference evidence="3 4" key="1">
    <citation type="journal article" date="2022" name="G3 (Bethesda)">
        <title>Enemy or ally: a genomic approach to elucidate the lifestyle of Phyllosticta citrichinaensis.</title>
        <authorList>
            <person name="Buijs V.A."/>
            <person name="Groenewald J.Z."/>
            <person name="Haridas S."/>
            <person name="LaButti K.M."/>
            <person name="Lipzen A."/>
            <person name="Martin F.M."/>
            <person name="Barry K."/>
            <person name="Grigoriev I.V."/>
            <person name="Crous P.W."/>
            <person name="Seidl M.F."/>
        </authorList>
    </citation>
    <scope>NUCLEOTIDE SEQUENCE [LARGE SCALE GENOMIC DNA]</scope>
    <source>
        <strain evidence="3 4">CBS 129764</strain>
    </source>
</reference>
<dbReference type="Gene3D" id="2.60.120.700">
    <property type="entry name" value="Peptidase G1"/>
    <property type="match status" value="1"/>
</dbReference>
<comment type="caution">
    <text evidence="3">The sequence shown here is derived from an EMBL/GenBank/DDBJ whole genome shotgun (WGS) entry which is preliminary data.</text>
</comment>
<dbReference type="SUPFAM" id="SSF49899">
    <property type="entry name" value="Concanavalin A-like lectins/glucanases"/>
    <property type="match status" value="1"/>
</dbReference>
<sequence>MHFTTTFVILLSATTVLALPGNFQPQLSAVEKSSSKSSGDEYPLAYGIAIEKPPSGKFTAISATFKVPTLKLGDKVDSRGYGIFESITAYVGLDGAAVQGSEDVLLVGLNIFINQAGATMTVPDGNNLVLRGKAEWYDTPCTEWTEKDLKIVYGDVIKLSVDSPSGTAATLSIENTNTRVKITKPLTAPHGTPLLGDTAEWLVQNLVGADGKLLPPPDFGTITFTDCVATTSDGKTYGPDAGQIFDQGDQLKTDTTGNTVNVKFVSSSAGTSGAQKPPPAAAGDMTSGTAQTG</sequence>
<dbReference type="PANTHER" id="PTHR37536:SF1">
    <property type="entry name" value="ASPERGILLOPEPSIN, PUTAITVE (AFU_ORTHOLOGUE AFUA_7G01200)"/>
    <property type="match status" value="1"/>
</dbReference>
<evidence type="ECO:0000256" key="1">
    <source>
        <dbReference type="SAM" id="MobiDB-lite"/>
    </source>
</evidence>
<evidence type="ECO:0000256" key="2">
    <source>
        <dbReference type="SAM" id="SignalP"/>
    </source>
</evidence>
<dbReference type="Proteomes" id="UP001456524">
    <property type="component" value="Unassembled WGS sequence"/>
</dbReference>
<dbReference type="InterPro" id="IPR038656">
    <property type="entry name" value="Peptidase_G1_sf"/>
</dbReference>
<organism evidence="3 4">
    <name type="scientific">Phyllosticta citrichinensis</name>
    <dbReference type="NCBI Taxonomy" id="1130410"/>
    <lineage>
        <taxon>Eukaryota</taxon>
        <taxon>Fungi</taxon>
        <taxon>Dikarya</taxon>
        <taxon>Ascomycota</taxon>
        <taxon>Pezizomycotina</taxon>
        <taxon>Dothideomycetes</taxon>
        <taxon>Dothideomycetes incertae sedis</taxon>
        <taxon>Botryosphaeriales</taxon>
        <taxon>Phyllostictaceae</taxon>
        <taxon>Phyllosticta</taxon>
    </lineage>
</organism>
<feature type="signal peptide" evidence="2">
    <location>
        <begin position="1"/>
        <end position="18"/>
    </location>
</feature>
<feature type="region of interest" description="Disordered" evidence="1">
    <location>
        <begin position="267"/>
        <end position="293"/>
    </location>
</feature>
<evidence type="ECO:0000313" key="4">
    <source>
        <dbReference type="Proteomes" id="UP001456524"/>
    </source>
</evidence>
<dbReference type="CDD" id="cd13426">
    <property type="entry name" value="Peptidase_G1"/>
    <property type="match status" value="1"/>
</dbReference>
<protein>
    <submittedName>
        <fullName evidence="3">Peptidase A4 family-domain-containing protein</fullName>
    </submittedName>
</protein>
<feature type="chain" id="PRO_5047128472" evidence="2">
    <location>
        <begin position="19"/>
        <end position="293"/>
    </location>
</feature>
<dbReference type="InterPro" id="IPR000250">
    <property type="entry name" value="Peptidase_G1"/>
</dbReference>
<dbReference type="EMBL" id="JBBWUH010000007">
    <property type="protein sequence ID" value="KAK8161334.1"/>
    <property type="molecule type" value="Genomic_DNA"/>
</dbReference>
<dbReference type="PANTHER" id="PTHR37536">
    <property type="entry name" value="PUTATIVE (AFU_ORTHOLOGUE AFUA_3G02970)-RELATED"/>
    <property type="match status" value="1"/>
</dbReference>
<name>A0ABR1XMG5_9PEZI</name>
<dbReference type="InterPro" id="IPR013320">
    <property type="entry name" value="ConA-like_dom_sf"/>
</dbReference>
<keyword evidence="4" id="KW-1185">Reference proteome</keyword>
<gene>
    <name evidence="3" type="ORF">IWX90DRAFT_505860</name>
</gene>
<evidence type="ECO:0000313" key="3">
    <source>
        <dbReference type="EMBL" id="KAK8161334.1"/>
    </source>
</evidence>